<feature type="non-terminal residue" evidence="1">
    <location>
        <position position="1"/>
    </location>
</feature>
<comment type="caution">
    <text evidence="1">The sequence shown here is derived from an EMBL/GenBank/DDBJ whole genome shotgun (WGS) entry which is preliminary data.</text>
</comment>
<protein>
    <submittedName>
        <fullName evidence="1">Uncharacterized protein</fullName>
    </submittedName>
</protein>
<accession>A0A371FNU7</accession>
<sequence length="83" mass="9778">MRQPKGLCKGDPRPKNDAYPFWIFGVSDRVNPRKKETYKPIMQITSDEEGRKVAWVKWDKVLKFAYGMLDKEGDERVFRRGSV</sequence>
<evidence type="ECO:0000313" key="2">
    <source>
        <dbReference type="Proteomes" id="UP000257109"/>
    </source>
</evidence>
<reference evidence="1" key="1">
    <citation type="submission" date="2018-05" db="EMBL/GenBank/DDBJ databases">
        <title>Draft genome of Mucuna pruriens seed.</title>
        <authorList>
            <person name="Nnadi N.E."/>
            <person name="Vos R."/>
            <person name="Hasami M.H."/>
            <person name="Devisetty U.K."/>
            <person name="Aguiy J.C."/>
        </authorList>
    </citation>
    <scope>NUCLEOTIDE SEQUENCE [LARGE SCALE GENOMIC DNA]</scope>
    <source>
        <strain evidence="1">JCA_2017</strain>
    </source>
</reference>
<dbReference type="Proteomes" id="UP000257109">
    <property type="component" value="Unassembled WGS sequence"/>
</dbReference>
<keyword evidence="2" id="KW-1185">Reference proteome</keyword>
<gene>
    <name evidence="1" type="ORF">CR513_39668</name>
</gene>
<name>A0A371FNU7_MUCPR</name>
<evidence type="ECO:0000313" key="1">
    <source>
        <dbReference type="EMBL" id="RDX79860.1"/>
    </source>
</evidence>
<proteinExistence type="predicted"/>
<organism evidence="1 2">
    <name type="scientific">Mucuna pruriens</name>
    <name type="common">Velvet bean</name>
    <name type="synonym">Dolichos pruriens</name>
    <dbReference type="NCBI Taxonomy" id="157652"/>
    <lineage>
        <taxon>Eukaryota</taxon>
        <taxon>Viridiplantae</taxon>
        <taxon>Streptophyta</taxon>
        <taxon>Embryophyta</taxon>
        <taxon>Tracheophyta</taxon>
        <taxon>Spermatophyta</taxon>
        <taxon>Magnoliopsida</taxon>
        <taxon>eudicotyledons</taxon>
        <taxon>Gunneridae</taxon>
        <taxon>Pentapetalae</taxon>
        <taxon>rosids</taxon>
        <taxon>fabids</taxon>
        <taxon>Fabales</taxon>
        <taxon>Fabaceae</taxon>
        <taxon>Papilionoideae</taxon>
        <taxon>50 kb inversion clade</taxon>
        <taxon>NPAAA clade</taxon>
        <taxon>indigoferoid/millettioid clade</taxon>
        <taxon>Phaseoleae</taxon>
        <taxon>Mucuna</taxon>
    </lineage>
</organism>
<dbReference type="EMBL" id="QJKJ01008411">
    <property type="protein sequence ID" value="RDX79860.1"/>
    <property type="molecule type" value="Genomic_DNA"/>
</dbReference>
<dbReference type="AlphaFoldDB" id="A0A371FNU7"/>